<protein>
    <submittedName>
        <fullName evidence="1">Uncharacterized protein</fullName>
    </submittedName>
</protein>
<accession>A0A6M3IZ30</accession>
<dbReference type="AlphaFoldDB" id="A0A6M3IZ30"/>
<gene>
    <name evidence="1" type="ORF">MM415B00750_0002</name>
</gene>
<name>A0A6M3IZ30_9ZZZZ</name>
<dbReference type="EMBL" id="MT141476">
    <property type="protein sequence ID" value="QJA62598.1"/>
    <property type="molecule type" value="Genomic_DNA"/>
</dbReference>
<sequence>MKKIITLLIFLSVGILSAQTYTDYDKQEGRYWRGYKGTTLAQYVYVVNDSTSLAFLDSLITDLATSKGYLLNIKQNGDSIIVLVNLTNTRLSSVITDLDSIIVLHNLTNTKLDTLEITANAIEVKVSTAAKQDTAEVTLNAIETAVELLDNSVDGGYLNVNTNFAGVDASVNTGDADGTTQRVVLATDQPTIPVTLSPTDTVTVKSIVNALPAGTNLIGKFSIDQVTANANEVVVKSITAGDNNIGNVDIVTLPSGNLGQQLSAASLSVTPATNITDATYIGDIKFGESLPAGTAIIGQFGIDQTTPGTTNKVSIGADGTVAATQSGTWTVQPGNTANTTAWKVDGSAVTQPVSSTNLDIRDLTVVDTVTIKKIVDAVAVTGTFWQATQPISGTFWQTTQPVSGTFWQTTQPVSLASVPSHAVTNAGTFAVQASIPGNTTFGYGANAITVVEALGGDVTCKKVTITNFTANEIIYVGSDALVTTSNGFPLGYMDTYTITVSNLNKVFLISDGTSVDVRYTYEN</sequence>
<proteinExistence type="predicted"/>
<evidence type="ECO:0000313" key="1">
    <source>
        <dbReference type="EMBL" id="QJA62598.1"/>
    </source>
</evidence>
<reference evidence="1" key="1">
    <citation type="submission" date="2020-03" db="EMBL/GenBank/DDBJ databases">
        <title>The deep terrestrial virosphere.</title>
        <authorList>
            <person name="Holmfeldt K."/>
            <person name="Nilsson E."/>
            <person name="Simone D."/>
            <person name="Lopez-Fernandez M."/>
            <person name="Wu X."/>
            <person name="de Brujin I."/>
            <person name="Lundin D."/>
            <person name="Andersson A."/>
            <person name="Bertilsson S."/>
            <person name="Dopson M."/>
        </authorList>
    </citation>
    <scope>NUCLEOTIDE SEQUENCE</scope>
    <source>
        <strain evidence="1">MM415B00750</strain>
    </source>
</reference>
<organism evidence="1">
    <name type="scientific">viral metagenome</name>
    <dbReference type="NCBI Taxonomy" id="1070528"/>
    <lineage>
        <taxon>unclassified sequences</taxon>
        <taxon>metagenomes</taxon>
        <taxon>organismal metagenomes</taxon>
    </lineage>
</organism>